<name>A0AAU9TFQ6_EUPED</name>
<evidence type="ECO:0008006" key="3">
    <source>
        <dbReference type="Google" id="ProtNLM"/>
    </source>
</evidence>
<gene>
    <name evidence="1" type="ORF">EEDITHA_LOCUS1964</name>
</gene>
<dbReference type="Proteomes" id="UP001153954">
    <property type="component" value="Unassembled WGS sequence"/>
</dbReference>
<comment type="caution">
    <text evidence="1">The sequence shown here is derived from an EMBL/GenBank/DDBJ whole genome shotgun (WGS) entry which is preliminary data.</text>
</comment>
<keyword evidence="2" id="KW-1185">Reference proteome</keyword>
<sequence length="100" mass="11818">MNEFACENLYIKIGGTFLNKRKLNAENEEFKTEFSDMKLSFVELRKQMTALQLKISEMMTFFTSSNTMQMDNFFKIREDILVIKYQVSNIKSSTECLNEE</sequence>
<accession>A0AAU9TFQ6</accession>
<evidence type="ECO:0000313" key="1">
    <source>
        <dbReference type="EMBL" id="CAH2085493.1"/>
    </source>
</evidence>
<proteinExistence type="predicted"/>
<organism evidence="1 2">
    <name type="scientific">Euphydryas editha</name>
    <name type="common">Edith's checkerspot</name>
    <dbReference type="NCBI Taxonomy" id="104508"/>
    <lineage>
        <taxon>Eukaryota</taxon>
        <taxon>Metazoa</taxon>
        <taxon>Ecdysozoa</taxon>
        <taxon>Arthropoda</taxon>
        <taxon>Hexapoda</taxon>
        <taxon>Insecta</taxon>
        <taxon>Pterygota</taxon>
        <taxon>Neoptera</taxon>
        <taxon>Endopterygota</taxon>
        <taxon>Lepidoptera</taxon>
        <taxon>Glossata</taxon>
        <taxon>Ditrysia</taxon>
        <taxon>Papilionoidea</taxon>
        <taxon>Nymphalidae</taxon>
        <taxon>Nymphalinae</taxon>
        <taxon>Euphydryas</taxon>
    </lineage>
</organism>
<dbReference type="AlphaFoldDB" id="A0AAU9TFQ6"/>
<protein>
    <recommendedName>
        <fullName evidence="3">KxDL motif-containing protein 1</fullName>
    </recommendedName>
</protein>
<reference evidence="1" key="1">
    <citation type="submission" date="2022-03" db="EMBL/GenBank/DDBJ databases">
        <authorList>
            <person name="Tunstrom K."/>
        </authorList>
    </citation>
    <scope>NUCLEOTIDE SEQUENCE</scope>
</reference>
<dbReference type="EMBL" id="CAKOGL010000004">
    <property type="protein sequence ID" value="CAH2085493.1"/>
    <property type="molecule type" value="Genomic_DNA"/>
</dbReference>
<evidence type="ECO:0000313" key="2">
    <source>
        <dbReference type="Proteomes" id="UP001153954"/>
    </source>
</evidence>